<keyword evidence="3 7" id="KW-0862">Zinc</keyword>
<keyword evidence="7" id="KW-0479">Metal-binding</keyword>
<evidence type="ECO:0000256" key="3">
    <source>
        <dbReference type="ARBA" id="ARBA00022833"/>
    </source>
</evidence>
<protein>
    <submittedName>
        <fullName evidence="8">Fur family transcriptional regulator</fullName>
    </submittedName>
</protein>
<evidence type="ECO:0000256" key="1">
    <source>
        <dbReference type="ARBA" id="ARBA00007957"/>
    </source>
</evidence>
<dbReference type="EMBL" id="JXXV01000007">
    <property type="protein sequence ID" value="KJY84619.1"/>
    <property type="molecule type" value="Genomic_DNA"/>
</dbReference>
<dbReference type="PANTHER" id="PTHR33202">
    <property type="entry name" value="ZINC UPTAKE REGULATION PROTEIN"/>
    <property type="match status" value="1"/>
</dbReference>
<dbReference type="RefSeq" id="WP_045954359.1">
    <property type="nucleotide sequence ID" value="NZ_JXXV01000007.1"/>
</dbReference>
<dbReference type="AlphaFoldDB" id="A0A0F4NP19"/>
<dbReference type="InterPro" id="IPR036388">
    <property type="entry name" value="WH-like_DNA-bd_sf"/>
</dbReference>
<name>A0A0F4NP19_9VIBR</name>
<proteinExistence type="inferred from homology"/>
<comment type="cofactor">
    <cofactor evidence="7">
        <name>Zn(2+)</name>
        <dbReference type="ChEBI" id="CHEBI:29105"/>
    </cofactor>
    <text evidence="7">Binds 1 zinc ion per subunit.</text>
</comment>
<keyword evidence="5" id="KW-0238">DNA-binding</keyword>
<evidence type="ECO:0000256" key="7">
    <source>
        <dbReference type="PIRSR" id="PIRSR602481-1"/>
    </source>
</evidence>
<dbReference type="Pfam" id="PF01475">
    <property type="entry name" value="FUR"/>
    <property type="match status" value="1"/>
</dbReference>
<dbReference type="PATRIC" id="fig|579748.3.peg.743"/>
<dbReference type="InterPro" id="IPR043135">
    <property type="entry name" value="Fur_C"/>
</dbReference>
<feature type="binding site" evidence="7">
    <location>
        <position position="145"/>
    </location>
    <ligand>
        <name>Zn(2+)</name>
        <dbReference type="ChEBI" id="CHEBI:29105"/>
    </ligand>
</feature>
<accession>A0A0F4NP19</accession>
<evidence type="ECO:0000256" key="4">
    <source>
        <dbReference type="ARBA" id="ARBA00023015"/>
    </source>
</evidence>
<dbReference type="GO" id="GO:0008270">
    <property type="term" value="F:zinc ion binding"/>
    <property type="evidence" value="ECO:0007669"/>
    <property type="project" value="TreeGrafter"/>
</dbReference>
<dbReference type="GO" id="GO:0045892">
    <property type="term" value="P:negative regulation of DNA-templated transcription"/>
    <property type="evidence" value="ECO:0007669"/>
    <property type="project" value="TreeGrafter"/>
</dbReference>
<evidence type="ECO:0000256" key="5">
    <source>
        <dbReference type="ARBA" id="ARBA00023125"/>
    </source>
</evidence>
<dbReference type="OrthoDB" id="9801127at2"/>
<dbReference type="GO" id="GO:1900376">
    <property type="term" value="P:regulation of secondary metabolite biosynthetic process"/>
    <property type="evidence" value="ECO:0007669"/>
    <property type="project" value="TreeGrafter"/>
</dbReference>
<feature type="binding site" evidence="7">
    <location>
        <position position="148"/>
    </location>
    <ligand>
        <name>Zn(2+)</name>
        <dbReference type="ChEBI" id="CHEBI:29105"/>
    </ligand>
</feature>
<feature type="binding site" evidence="7">
    <location>
        <position position="107"/>
    </location>
    <ligand>
        <name>Zn(2+)</name>
        <dbReference type="ChEBI" id="CHEBI:29105"/>
    </ligand>
</feature>
<evidence type="ECO:0000256" key="2">
    <source>
        <dbReference type="ARBA" id="ARBA00022491"/>
    </source>
</evidence>
<reference evidence="8 9" key="1">
    <citation type="journal article" date="2015" name="BMC Genomics">
        <title>Genome mining reveals unlocked bioactive potential of marine Gram-negative bacteria.</title>
        <authorList>
            <person name="Machado H."/>
            <person name="Sonnenschein E.C."/>
            <person name="Melchiorsen J."/>
            <person name="Gram L."/>
        </authorList>
    </citation>
    <scope>NUCLEOTIDE SEQUENCE [LARGE SCALE GENOMIC DNA]</scope>
    <source>
        <strain evidence="8 9">S2757</strain>
    </source>
</reference>
<feature type="binding site" evidence="7">
    <location>
        <position position="104"/>
    </location>
    <ligand>
        <name>Zn(2+)</name>
        <dbReference type="ChEBI" id="CHEBI:29105"/>
    </ligand>
</feature>
<dbReference type="SUPFAM" id="SSF46785">
    <property type="entry name" value="Winged helix' DNA-binding domain"/>
    <property type="match status" value="1"/>
</dbReference>
<comment type="caution">
    <text evidence="8">The sequence shown here is derived from an EMBL/GenBank/DDBJ whole genome shotgun (WGS) entry which is preliminary data.</text>
</comment>
<dbReference type="Proteomes" id="UP000033673">
    <property type="component" value="Unassembled WGS sequence"/>
</dbReference>
<evidence type="ECO:0000256" key="6">
    <source>
        <dbReference type="ARBA" id="ARBA00023163"/>
    </source>
</evidence>
<dbReference type="InterPro" id="IPR002481">
    <property type="entry name" value="FUR"/>
</dbReference>
<dbReference type="PANTHER" id="PTHR33202:SF6">
    <property type="entry name" value="ZINC UPTAKE REGULATION PROTEIN"/>
    <property type="match status" value="1"/>
</dbReference>
<organism evidence="8 9">
    <name type="scientific">Vibrio galatheae</name>
    <dbReference type="NCBI Taxonomy" id="579748"/>
    <lineage>
        <taxon>Bacteria</taxon>
        <taxon>Pseudomonadati</taxon>
        <taxon>Pseudomonadota</taxon>
        <taxon>Gammaproteobacteria</taxon>
        <taxon>Vibrionales</taxon>
        <taxon>Vibrionaceae</taxon>
        <taxon>Vibrio</taxon>
    </lineage>
</organism>
<dbReference type="Gene3D" id="1.10.10.10">
    <property type="entry name" value="Winged helix-like DNA-binding domain superfamily/Winged helix DNA-binding domain"/>
    <property type="match status" value="1"/>
</dbReference>
<comment type="similarity">
    <text evidence="1">Belongs to the Fur family.</text>
</comment>
<sequence length="153" mass="17228">MRDINSVMEQAEQICLARGKQLTSKRKLILSALLHADQPLSAYELIDYCKRYFAQNIQAMSVYRILDFLEAEHLAHKLNISNKYVICSQIECGHEHGVPQFLICFQCGKVSEIAAEPKVISSVCANARQEGFTVRSPQFEISCVCDDCAKNTP</sequence>
<keyword evidence="9" id="KW-1185">Reference proteome</keyword>
<keyword evidence="6" id="KW-0804">Transcription</keyword>
<dbReference type="STRING" id="579748.TW81_03575"/>
<dbReference type="GO" id="GO:0005829">
    <property type="term" value="C:cytosol"/>
    <property type="evidence" value="ECO:0007669"/>
    <property type="project" value="TreeGrafter"/>
</dbReference>
<keyword evidence="4" id="KW-0805">Transcription regulation</keyword>
<dbReference type="GO" id="GO:0003700">
    <property type="term" value="F:DNA-binding transcription factor activity"/>
    <property type="evidence" value="ECO:0007669"/>
    <property type="project" value="InterPro"/>
</dbReference>
<evidence type="ECO:0000313" key="8">
    <source>
        <dbReference type="EMBL" id="KJY84619.1"/>
    </source>
</evidence>
<keyword evidence="2" id="KW-0678">Repressor</keyword>
<gene>
    <name evidence="8" type="ORF">TW81_03575</name>
</gene>
<dbReference type="GO" id="GO:0000976">
    <property type="term" value="F:transcription cis-regulatory region binding"/>
    <property type="evidence" value="ECO:0007669"/>
    <property type="project" value="TreeGrafter"/>
</dbReference>
<dbReference type="InterPro" id="IPR036390">
    <property type="entry name" value="WH_DNA-bd_sf"/>
</dbReference>
<evidence type="ECO:0000313" key="9">
    <source>
        <dbReference type="Proteomes" id="UP000033673"/>
    </source>
</evidence>
<dbReference type="Gene3D" id="3.30.1490.190">
    <property type="match status" value="1"/>
</dbReference>